<protein>
    <submittedName>
        <fullName evidence="2">Uncharacterized protein</fullName>
    </submittedName>
</protein>
<gene>
    <name evidence="2" type="ORF">EV214_10835</name>
</gene>
<feature type="transmembrane region" description="Helical" evidence="1">
    <location>
        <begin position="117"/>
        <end position="136"/>
    </location>
</feature>
<evidence type="ECO:0000256" key="1">
    <source>
        <dbReference type="SAM" id="Phobius"/>
    </source>
</evidence>
<feature type="transmembrane region" description="Helical" evidence="1">
    <location>
        <begin position="57"/>
        <end position="74"/>
    </location>
</feature>
<sequence length="156" mass="17678">MDIMPIKIVILGAIPEAILMVWAGLLLMRVKPQLRQVIIIGILQGVTTYFIRQYVDFGVHTFAILCTLIVYTCLIMKVKWIVGSIAILVSCIIVTLIEGSLFIFIDVNLIHLLSKNGMRLLFLLPHEGVLAFIVYIGHKKDISLLNEFTWLKKITQ</sequence>
<feature type="transmembrane region" description="Helical" evidence="1">
    <location>
        <begin position="81"/>
        <end position="105"/>
    </location>
</feature>
<evidence type="ECO:0000313" key="3">
    <source>
        <dbReference type="Proteomes" id="UP000294919"/>
    </source>
</evidence>
<feature type="transmembrane region" description="Helical" evidence="1">
    <location>
        <begin position="6"/>
        <end position="27"/>
    </location>
</feature>
<dbReference type="EMBL" id="SLWV01000008">
    <property type="protein sequence ID" value="TCO76433.1"/>
    <property type="molecule type" value="Genomic_DNA"/>
</dbReference>
<evidence type="ECO:0000313" key="2">
    <source>
        <dbReference type="EMBL" id="TCO76433.1"/>
    </source>
</evidence>
<dbReference type="RefSeq" id="WP_132244376.1">
    <property type="nucleotide sequence ID" value="NZ_SLWV01000008.1"/>
</dbReference>
<keyword evidence="1" id="KW-0812">Transmembrane</keyword>
<dbReference type="AlphaFoldDB" id="A0A4R2KRP4"/>
<feature type="transmembrane region" description="Helical" evidence="1">
    <location>
        <begin position="34"/>
        <end position="51"/>
    </location>
</feature>
<organism evidence="2 3">
    <name type="scientific">Marinisporobacter balticus</name>
    <dbReference type="NCBI Taxonomy" id="2018667"/>
    <lineage>
        <taxon>Bacteria</taxon>
        <taxon>Bacillati</taxon>
        <taxon>Bacillota</taxon>
        <taxon>Clostridia</taxon>
        <taxon>Peptostreptococcales</taxon>
        <taxon>Thermotaleaceae</taxon>
        <taxon>Marinisporobacter</taxon>
    </lineage>
</organism>
<reference evidence="2 3" key="1">
    <citation type="submission" date="2019-03" db="EMBL/GenBank/DDBJ databases">
        <title>Genomic Encyclopedia of Type Strains, Phase IV (KMG-IV): sequencing the most valuable type-strain genomes for metagenomic binning, comparative biology and taxonomic classification.</title>
        <authorList>
            <person name="Goeker M."/>
        </authorList>
    </citation>
    <scope>NUCLEOTIDE SEQUENCE [LARGE SCALE GENOMIC DNA]</scope>
    <source>
        <strain evidence="2 3">DSM 102940</strain>
    </source>
</reference>
<name>A0A4R2KRP4_9FIRM</name>
<keyword evidence="3" id="KW-1185">Reference proteome</keyword>
<dbReference type="Proteomes" id="UP000294919">
    <property type="component" value="Unassembled WGS sequence"/>
</dbReference>
<proteinExistence type="predicted"/>
<keyword evidence="1" id="KW-1133">Transmembrane helix</keyword>
<keyword evidence="1" id="KW-0472">Membrane</keyword>
<dbReference type="OrthoDB" id="1953171at2"/>
<comment type="caution">
    <text evidence="2">The sequence shown here is derived from an EMBL/GenBank/DDBJ whole genome shotgun (WGS) entry which is preliminary data.</text>
</comment>
<accession>A0A4R2KRP4</accession>